<evidence type="ECO:0000313" key="3">
    <source>
        <dbReference type="Proteomes" id="UP000193920"/>
    </source>
</evidence>
<dbReference type="Pfam" id="PF00651">
    <property type="entry name" value="BTB"/>
    <property type="match status" value="1"/>
</dbReference>
<name>A0A1Y1ZVN1_9FUNG</name>
<organism evidence="2 3">
    <name type="scientific">Neocallimastix californiae</name>
    <dbReference type="NCBI Taxonomy" id="1754190"/>
    <lineage>
        <taxon>Eukaryota</taxon>
        <taxon>Fungi</taxon>
        <taxon>Fungi incertae sedis</taxon>
        <taxon>Chytridiomycota</taxon>
        <taxon>Chytridiomycota incertae sedis</taxon>
        <taxon>Neocallimastigomycetes</taxon>
        <taxon>Neocallimastigales</taxon>
        <taxon>Neocallimastigaceae</taxon>
        <taxon>Neocallimastix</taxon>
    </lineage>
</organism>
<feature type="domain" description="BTB" evidence="1">
    <location>
        <begin position="110"/>
        <end position="178"/>
    </location>
</feature>
<accession>A0A1Y1ZVN1</accession>
<dbReference type="AlphaFoldDB" id="A0A1Y1ZVN1"/>
<dbReference type="InterPro" id="IPR000210">
    <property type="entry name" value="BTB/POZ_dom"/>
</dbReference>
<gene>
    <name evidence="2" type="ORF">LY90DRAFT_518098</name>
</gene>
<evidence type="ECO:0000313" key="2">
    <source>
        <dbReference type="EMBL" id="ORY14117.1"/>
    </source>
</evidence>
<comment type="caution">
    <text evidence="2">The sequence shown here is derived from an EMBL/GenBank/DDBJ whole genome shotgun (WGS) entry which is preliminary data.</text>
</comment>
<dbReference type="PROSITE" id="PS50097">
    <property type="entry name" value="BTB"/>
    <property type="match status" value="1"/>
</dbReference>
<dbReference type="InterPro" id="IPR011333">
    <property type="entry name" value="SKP1/BTB/POZ_sf"/>
</dbReference>
<proteinExistence type="predicted"/>
<sequence length="211" mass="24904">MASTEDVCDQLPSPPLSPSNLCKDTITNVENDLNNKEYEFVKNNYKLSSYDEIFFEKFLNSERFIYSNEELMKIQALISCPIQNQHQSSREDILRNKYMNIMKNGIEIKDDAVILHAYESENLIFQKFWVHPLYLSLQSFPFFKLFEEIKEDNIQGIIEIEVSSLKAFNALLYYLYTGSKIEILESLKLDKTYYKGIMEMLIYLEISMKLF</sequence>
<dbReference type="SUPFAM" id="SSF54695">
    <property type="entry name" value="POZ domain"/>
    <property type="match status" value="1"/>
</dbReference>
<evidence type="ECO:0000259" key="1">
    <source>
        <dbReference type="PROSITE" id="PS50097"/>
    </source>
</evidence>
<protein>
    <recommendedName>
        <fullName evidence="1">BTB domain-containing protein</fullName>
    </recommendedName>
</protein>
<dbReference type="Proteomes" id="UP000193920">
    <property type="component" value="Unassembled WGS sequence"/>
</dbReference>
<keyword evidence="3" id="KW-1185">Reference proteome</keyword>
<dbReference type="EMBL" id="MCOG01000353">
    <property type="protein sequence ID" value="ORY14117.1"/>
    <property type="molecule type" value="Genomic_DNA"/>
</dbReference>
<reference evidence="2 3" key="1">
    <citation type="submission" date="2016-08" db="EMBL/GenBank/DDBJ databases">
        <title>A Parts List for Fungal Cellulosomes Revealed by Comparative Genomics.</title>
        <authorList>
            <consortium name="DOE Joint Genome Institute"/>
            <person name="Haitjema C.H."/>
            <person name="Gilmore S.P."/>
            <person name="Henske J.K."/>
            <person name="Solomon K.V."/>
            <person name="De Groot R."/>
            <person name="Kuo A."/>
            <person name="Mondo S.J."/>
            <person name="Salamov A.A."/>
            <person name="Labutti K."/>
            <person name="Zhao Z."/>
            <person name="Chiniquy J."/>
            <person name="Barry K."/>
            <person name="Brewer H.M."/>
            <person name="Purvine S.O."/>
            <person name="Wright A.T."/>
            <person name="Boxma B."/>
            <person name="Van Alen T."/>
            <person name="Hackstein J.H."/>
            <person name="Baker S.E."/>
            <person name="Grigoriev I.V."/>
            <person name="O'Malley M.A."/>
        </authorList>
    </citation>
    <scope>NUCLEOTIDE SEQUENCE [LARGE SCALE GENOMIC DNA]</scope>
    <source>
        <strain evidence="2 3">G1</strain>
    </source>
</reference>
<dbReference type="Gene3D" id="3.30.710.10">
    <property type="entry name" value="Potassium Channel Kv1.1, Chain A"/>
    <property type="match status" value="1"/>
</dbReference>